<dbReference type="PANTHER" id="PTHR42924:SF3">
    <property type="entry name" value="POLYMERASE_HISTIDINOL PHOSPHATASE N-TERMINAL DOMAIN-CONTAINING PROTEIN"/>
    <property type="match status" value="1"/>
</dbReference>
<dbReference type="Gene3D" id="1.10.150.650">
    <property type="match status" value="1"/>
</dbReference>
<comment type="caution">
    <text evidence="2">The sequence shown here is derived from an EMBL/GenBank/DDBJ whole genome shotgun (WGS) entry which is preliminary data.</text>
</comment>
<dbReference type="Pfam" id="PF02811">
    <property type="entry name" value="PHP"/>
    <property type="match status" value="1"/>
</dbReference>
<dbReference type="InterPro" id="IPR004013">
    <property type="entry name" value="PHP_dom"/>
</dbReference>
<protein>
    <submittedName>
        <fullName evidence="2">PHP domain-containing protein</fullName>
    </submittedName>
</protein>
<evidence type="ECO:0000313" key="3">
    <source>
        <dbReference type="Proteomes" id="UP000886743"/>
    </source>
</evidence>
<dbReference type="AlphaFoldDB" id="A0A9D1SZE0"/>
<gene>
    <name evidence="2" type="ORF">IAC74_02380</name>
</gene>
<dbReference type="InterPro" id="IPR003141">
    <property type="entry name" value="Pol/His_phosphatase_N"/>
</dbReference>
<dbReference type="Gene3D" id="3.20.20.140">
    <property type="entry name" value="Metal-dependent hydrolases"/>
    <property type="match status" value="1"/>
</dbReference>
<dbReference type="PANTHER" id="PTHR42924">
    <property type="entry name" value="EXONUCLEASE"/>
    <property type="match status" value="1"/>
</dbReference>
<reference evidence="2" key="2">
    <citation type="journal article" date="2021" name="PeerJ">
        <title>Extensive microbial diversity within the chicken gut microbiome revealed by metagenomics and culture.</title>
        <authorList>
            <person name="Gilroy R."/>
            <person name="Ravi A."/>
            <person name="Getino M."/>
            <person name="Pursley I."/>
            <person name="Horton D.L."/>
            <person name="Alikhan N.F."/>
            <person name="Baker D."/>
            <person name="Gharbi K."/>
            <person name="Hall N."/>
            <person name="Watson M."/>
            <person name="Adriaenssens E.M."/>
            <person name="Foster-Nyarko E."/>
            <person name="Jarju S."/>
            <person name="Secka A."/>
            <person name="Antonio M."/>
            <person name="Oren A."/>
            <person name="Chaudhuri R.R."/>
            <person name="La Ragione R."/>
            <person name="Hildebrand F."/>
            <person name="Pallen M.J."/>
        </authorList>
    </citation>
    <scope>NUCLEOTIDE SEQUENCE</scope>
    <source>
        <strain evidence="2">4920</strain>
    </source>
</reference>
<dbReference type="CDD" id="cd07438">
    <property type="entry name" value="PHP_HisPPase_AMP"/>
    <property type="match status" value="1"/>
</dbReference>
<dbReference type="InterPro" id="IPR016195">
    <property type="entry name" value="Pol/histidinol_Pase-like"/>
</dbReference>
<dbReference type="GO" id="GO:0004534">
    <property type="term" value="F:5'-3' RNA exonuclease activity"/>
    <property type="evidence" value="ECO:0007669"/>
    <property type="project" value="TreeGrafter"/>
</dbReference>
<dbReference type="SMART" id="SM00481">
    <property type="entry name" value="POLIIIAc"/>
    <property type="match status" value="1"/>
</dbReference>
<dbReference type="SUPFAM" id="SSF89550">
    <property type="entry name" value="PHP domain-like"/>
    <property type="match status" value="1"/>
</dbReference>
<dbReference type="Proteomes" id="UP000886743">
    <property type="component" value="Unassembled WGS sequence"/>
</dbReference>
<sequence length="286" mass="31229">MPGFIDLHTHTCASDGSMRPEELVRYAEGCGLDAVAVTDHDTVAGLEAAHKAAQGLSIEVVNGIELSADYPQELHILGYFIDPYAAILQGAVHQLQKWRGIRNGQMIARLCELGFDITPEEVLARKPGADMASIGRVHMALAMVEKGYIATVQEAFDKYLTKTGKAYIERQRFSPQKSIEIIKQAGGYAFFAHPILTVKNPDELAPLVDELIGYGLDGIECYHSAMTEEYSALCRSICAGRGLMVSGGSDFHGENRPEVKLGQVYGGQYVEADILLEIKRKIGLVD</sequence>
<evidence type="ECO:0000259" key="1">
    <source>
        <dbReference type="SMART" id="SM00481"/>
    </source>
</evidence>
<dbReference type="GO" id="GO:0035312">
    <property type="term" value="F:5'-3' DNA exonuclease activity"/>
    <property type="evidence" value="ECO:0007669"/>
    <property type="project" value="TreeGrafter"/>
</dbReference>
<dbReference type="InterPro" id="IPR052018">
    <property type="entry name" value="PHP_domain"/>
</dbReference>
<accession>A0A9D1SZE0</accession>
<dbReference type="EMBL" id="DVOF01000069">
    <property type="protein sequence ID" value="HIV02395.1"/>
    <property type="molecule type" value="Genomic_DNA"/>
</dbReference>
<name>A0A9D1SZE0_9FIRM</name>
<feature type="domain" description="Polymerase/histidinol phosphatase N-terminal" evidence="1">
    <location>
        <begin position="5"/>
        <end position="70"/>
    </location>
</feature>
<proteinExistence type="predicted"/>
<evidence type="ECO:0000313" key="2">
    <source>
        <dbReference type="EMBL" id="HIV02395.1"/>
    </source>
</evidence>
<organism evidence="2 3">
    <name type="scientific">Candidatus Aphodoplasma excrementigallinarum</name>
    <dbReference type="NCBI Taxonomy" id="2840673"/>
    <lineage>
        <taxon>Bacteria</taxon>
        <taxon>Bacillati</taxon>
        <taxon>Bacillota</taxon>
        <taxon>Clostridia</taxon>
        <taxon>Eubacteriales</taxon>
        <taxon>Candidatus Aphodoplasma</taxon>
    </lineage>
</organism>
<reference evidence="2" key="1">
    <citation type="submission" date="2020-10" db="EMBL/GenBank/DDBJ databases">
        <authorList>
            <person name="Gilroy R."/>
        </authorList>
    </citation>
    <scope>NUCLEOTIDE SEQUENCE</scope>
    <source>
        <strain evidence="2">4920</strain>
    </source>
</reference>